<organism evidence="2 3">
    <name type="scientific">Olea europaea subsp. europaea</name>
    <dbReference type="NCBI Taxonomy" id="158383"/>
    <lineage>
        <taxon>Eukaryota</taxon>
        <taxon>Viridiplantae</taxon>
        <taxon>Streptophyta</taxon>
        <taxon>Embryophyta</taxon>
        <taxon>Tracheophyta</taxon>
        <taxon>Spermatophyta</taxon>
        <taxon>Magnoliopsida</taxon>
        <taxon>eudicotyledons</taxon>
        <taxon>Gunneridae</taxon>
        <taxon>Pentapetalae</taxon>
        <taxon>asterids</taxon>
        <taxon>lamiids</taxon>
        <taxon>Lamiales</taxon>
        <taxon>Oleaceae</taxon>
        <taxon>Oleeae</taxon>
        <taxon>Olea</taxon>
    </lineage>
</organism>
<gene>
    <name evidence="2" type="ORF">OLEA9_A062862</name>
</gene>
<dbReference type="OrthoDB" id="5239715at2759"/>
<reference evidence="2 3" key="1">
    <citation type="submission" date="2019-12" db="EMBL/GenBank/DDBJ databases">
        <authorList>
            <person name="Alioto T."/>
            <person name="Alioto T."/>
            <person name="Gomez Garrido J."/>
        </authorList>
    </citation>
    <scope>NUCLEOTIDE SEQUENCE [LARGE SCALE GENOMIC DNA]</scope>
</reference>
<evidence type="ECO:0000313" key="3">
    <source>
        <dbReference type="Proteomes" id="UP000594638"/>
    </source>
</evidence>
<protein>
    <submittedName>
        <fullName evidence="2">GTP-binding REM 1</fullName>
    </submittedName>
</protein>
<accession>A0A8S0ULX7</accession>
<dbReference type="AlphaFoldDB" id="A0A8S0ULX7"/>
<comment type="caution">
    <text evidence="2">The sequence shown here is derived from an EMBL/GenBank/DDBJ whole genome shotgun (WGS) entry which is preliminary data.</text>
</comment>
<evidence type="ECO:0000313" key="2">
    <source>
        <dbReference type="EMBL" id="CAA3019251.1"/>
    </source>
</evidence>
<evidence type="ECO:0000256" key="1">
    <source>
        <dbReference type="SAM" id="MobiDB-lite"/>
    </source>
</evidence>
<feature type="non-terminal residue" evidence="2">
    <location>
        <position position="72"/>
    </location>
</feature>
<dbReference type="EMBL" id="CACTIH010008121">
    <property type="protein sequence ID" value="CAA3019251.1"/>
    <property type="molecule type" value="Genomic_DNA"/>
</dbReference>
<dbReference type="Proteomes" id="UP000594638">
    <property type="component" value="Unassembled WGS sequence"/>
</dbReference>
<feature type="region of interest" description="Disordered" evidence="1">
    <location>
        <begin position="1"/>
        <end position="25"/>
    </location>
</feature>
<keyword evidence="3" id="KW-1185">Reference proteome</keyword>
<proteinExistence type="predicted"/>
<feature type="region of interest" description="Disordered" evidence="1">
    <location>
        <begin position="46"/>
        <end position="72"/>
    </location>
</feature>
<name>A0A8S0ULX7_OLEEU</name>
<feature type="compositionally biased region" description="Polar residues" evidence="1">
    <location>
        <begin position="1"/>
        <end position="16"/>
    </location>
</feature>
<sequence>MLGQISSTRTNNANDDSTQDIEEGENIEYYRLRSFSITPHGICSLGDSFRSRRSKSNSSVNSATSSNSGTIG</sequence>
<feature type="compositionally biased region" description="Low complexity" evidence="1">
    <location>
        <begin position="56"/>
        <end position="72"/>
    </location>
</feature>